<dbReference type="Proteomes" id="UP000251314">
    <property type="component" value="Unassembled WGS sequence"/>
</dbReference>
<dbReference type="GO" id="GO:0046872">
    <property type="term" value="F:metal ion binding"/>
    <property type="evidence" value="ECO:0007669"/>
    <property type="project" value="UniProtKB-KW"/>
</dbReference>
<dbReference type="OrthoDB" id="127845at2759"/>
<dbReference type="STRING" id="29920.A0A329R6I1"/>
<evidence type="ECO:0000256" key="2">
    <source>
        <dbReference type="ARBA" id="ARBA00022723"/>
    </source>
</evidence>
<comment type="caution">
    <text evidence="4">The sequence shown here is derived from an EMBL/GenBank/DDBJ whole genome shotgun (WGS) entry which is preliminary data.</text>
</comment>
<dbReference type="InterPro" id="IPR027806">
    <property type="entry name" value="HARBI1_dom"/>
</dbReference>
<sequence>MYLMATLSTATRPTFLVSDFKGAGVSTNQKNFNKMMSSVRESVEWKFGDLKTQFAFVDYKKSLKTRLSPVGKLIKSTMLFDTA</sequence>
<evidence type="ECO:0000313" key="4">
    <source>
        <dbReference type="EMBL" id="RAW20013.1"/>
    </source>
</evidence>
<evidence type="ECO:0000313" key="5">
    <source>
        <dbReference type="Proteomes" id="UP000251314"/>
    </source>
</evidence>
<dbReference type="Pfam" id="PF13359">
    <property type="entry name" value="DDE_Tnp_4"/>
    <property type="match status" value="1"/>
</dbReference>
<feature type="domain" description="DDE Tnp4" evidence="3">
    <location>
        <begin position="21"/>
        <end position="74"/>
    </location>
</feature>
<protein>
    <recommendedName>
        <fullName evidence="3">DDE Tnp4 domain-containing protein</fullName>
    </recommendedName>
</protein>
<accession>A0A329R6I1</accession>
<proteinExistence type="predicted"/>
<name>A0A329R6I1_9STRA</name>
<organism evidence="4 5">
    <name type="scientific">Phytophthora cactorum</name>
    <dbReference type="NCBI Taxonomy" id="29920"/>
    <lineage>
        <taxon>Eukaryota</taxon>
        <taxon>Sar</taxon>
        <taxon>Stramenopiles</taxon>
        <taxon>Oomycota</taxon>
        <taxon>Peronosporomycetes</taxon>
        <taxon>Peronosporales</taxon>
        <taxon>Peronosporaceae</taxon>
        <taxon>Phytophthora</taxon>
    </lineage>
</organism>
<evidence type="ECO:0000256" key="1">
    <source>
        <dbReference type="ARBA" id="ARBA00001968"/>
    </source>
</evidence>
<dbReference type="EMBL" id="MJFZ01003642">
    <property type="protein sequence ID" value="RAW20013.1"/>
    <property type="molecule type" value="Genomic_DNA"/>
</dbReference>
<reference evidence="4 5" key="1">
    <citation type="submission" date="2018-01" db="EMBL/GenBank/DDBJ databases">
        <title>Draft genome of the strawberry crown rot pathogen Phytophthora cactorum.</title>
        <authorList>
            <person name="Armitage A.D."/>
            <person name="Lysoe E."/>
            <person name="Nellist C.F."/>
            <person name="Harrison R.J."/>
            <person name="Brurberg M.B."/>
        </authorList>
    </citation>
    <scope>NUCLEOTIDE SEQUENCE [LARGE SCALE GENOMIC DNA]</scope>
    <source>
        <strain evidence="4 5">10300</strain>
    </source>
</reference>
<gene>
    <name evidence="4" type="ORF">PC110_g23545</name>
</gene>
<comment type="cofactor">
    <cofactor evidence="1">
        <name>a divalent metal cation</name>
        <dbReference type="ChEBI" id="CHEBI:60240"/>
    </cofactor>
</comment>
<evidence type="ECO:0000259" key="3">
    <source>
        <dbReference type="Pfam" id="PF13359"/>
    </source>
</evidence>
<keyword evidence="2" id="KW-0479">Metal-binding</keyword>
<keyword evidence="5" id="KW-1185">Reference proteome</keyword>
<dbReference type="AlphaFoldDB" id="A0A329R6I1"/>
<dbReference type="VEuPathDB" id="FungiDB:PC110_g23545"/>